<feature type="active site" description="Proton acceptor; for dehydratase activity" evidence="7">
    <location>
        <position position="929"/>
    </location>
</feature>
<evidence type="ECO:0000256" key="2">
    <source>
        <dbReference type="ARBA" id="ARBA00022450"/>
    </source>
</evidence>
<feature type="region of interest" description="C-terminal hotdog fold" evidence="7">
    <location>
        <begin position="1040"/>
        <end position="1180"/>
    </location>
</feature>
<dbReference type="CDD" id="cd00833">
    <property type="entry name" value="PKS"/>
    <property type="match status" value="1"/>
</dbReference>
<dbReference type="Gene3D" id="3.40.366.10">
    <property type="entry name" value="Malonyl-Coenzyme A Acyl Carrier Protein, domain 2"/>
    <property type="match status" value="1"/>
</dbReference>
<dbReference type="Pfam" id="PF00550">
    <property type="entry name" value="PP-binding"/>
    <property type="match status" value="1"/>
</dbReference>
<gene>
    <name evidence="12" type="ORF">GUR47_25090</name>
</gene>
<dbReference type="Pfam" id="PF00109">
    <property type="entry name" value="ketoacyl-synt"/>
    <property type="match status" value="1"/>
</dbReference>
<dbReference type="SMART" id="SM00827">
    <property type="entry name" value="PKS_AT"/>
    <property type="match status" value="1"/>
</dbReference>
<protein>
    <submittedName>
        <fullName evidence="12">Acyltransferase domain-containing protein</fullName>
    </submittedName>
</protein>
<evidence type="ECO:0000256" key="1">
    <source>
        <dbReference type="ARBA" id="ARBA00004792"/>
    </source>
</evidence>
<feature type="region of interest" description="Disordered" evidence="8">
    <location>
        <begin position="1020"/>
        <end position="1042"/>
    </location>
</feature>
<dbReference type="SUPFAM" id="SSF52151">
    <property type="entry name" value="FabD/lysophospholipase-like"/>
    <property type="match status" value="1"/>
</dbReference>
<evidence type="ECO:0000256" key="6">
    <source>
        <dbReference type="ARBA" id="ARBA00023315"/>
    </source>
</evidence>
<evidence type="ECO:0000256" key="5">
    <source>
        <dbReference type="ARBA" id="ARBA00023194"/>
    </source>
</evidence>
<feature type="domain" description="Carrier" evidence="9">
    <location>
        <begin position="1201"/>
        <end position="1276"/>
    </location>
</feature>
<comment type="caution">
    <text evidence="12">The sequence shown here is derived from an EMBL/GenBank/DDBJ whole genome shotgun (WGS) entry which is preliminary data.</text>
</comment>
<dbReference type="InterPro" id="IPR049551">
    <property type="entry name" value="PKS_DH_C"/>
</dbReference>
<dbReference type="InterPro" id="IPR020806">
    <property type="entry name" value="PKS_PP-bd"/>
</dbReference>
<feature type="region of interest" description="N-terminal hotdog fold" evidence="7">
    <location>
        <begin position="895"/>
        <end position="1022"/>
    </location>
</feature>
<evidence type="ECO:0000256" key="3">
    <source>
        <dbReference type="ARBA" id="ARBA00022553"/>
    </source>
</evidence>
<dbReference type="Gene3D" id="3.40.47.10">
    <property type="match status" value="1"/>
</dbReference>
<dbReference type="InterPro" id="IPR042104">
    <property type="entry name" value="PKS_dehydratase_sf"/>
</dbReference>
<organism evidence="12">
    <name type="scientific">Streptomyces tendae</name>
    <dbReference type="NCBI Taxonomy" id="1932"/>
    <lineage>
        <taxon>Bacteria</taxon>
        <taxon>Bacillati</taxon>
        <taxon>Actinomycetota</taxon>
        <taxon>Actinomycetes</taxon>
        <taxon>Kitasatosporales</taxon>
        <taxon>Streptomycetaceae</taxon>
        <taxon>Streptomyces</taxon>
    </lineage>
</organism>
<accession>A0A6B3QP75</accession>
<dbReference type="PROSITE" id="PS50075">
    <property type="entry name" value="CARRIER"/>
    <property type="match status" value="1"/>
</dbReference>
<dbReference type="Gene3D" id="3.10.129.110">
    <property type="entry name" value="Polyketide synthase dehydratase"/>
    <property type="match status" value="1"/>
</dbReference>
<dbReference type="InterPro" id="IPR049900">
    <property type="entry name" value="PKS_mFAS_DH"/>
</dbReference>
<dbReference type="SUPFAM" id="SSF47336">
    <property type="entry name" value="ACP-like"/>
    <property type="match status" value="1"/>
</dbReference>
<evidence type="ECO:0000259" key="11">
    <source>
        <dbReference type="PROSITE" id="PS52019"/>
    </source>
</evidence>
<reference evidence="12" key="1">
    <citation type="journal article" date="2020" name="Microorganisms">
        <title>Isolation, Genomic and Metabolomic Characterization of Streptomyces tendae VITAKN with Quorum Sensing Inhibitory Activity from Southern India.</title>
        <authorList>
            <person name="Ishaque N.M."/>
            <person name="Burgsdorf I."/>
            <person name="Limlingan Malit J.J."/>
            <person name="Saha S."/>
            <person name="Teta R."/>
            <person name="Ewe D."/>
            <person name="Kannabiran K."/>
            <person name="Hrouzek P."/>
            <person name="Steindler L."/>
            <person name="Costantino V."/>
            <person name="Saurav K."/>
        </authorList>
    </citation>
    <scope>NUCLEOTIDE SEQUENCE</scope>
    <source>
        <strain evidence="12">VITAKN</strain>
    </source>
</reference>
<dbReference type="SUPFAM" id="SSF55048">
    <property type="entry name" value="Probable ACP-binding domain of malonyl-CoA ACP transacylase"/>
    <property type="match status" value="1"/>
</dbReference>
<dbReference type="SMART" id="SM00825">
    <property type="entry name" value="PKS_KS"/>
    <property type="match status" value="1"/>
</dbReference>
<evidence type="ECO:0000259" key="9">
    <source>
        <dbReference type="PROSITE" id="PS50075"/>
    </source>
</evidence>
<dbReference type="InterPro" id="IPR001227">
    <property type="entry name" value="Ac_transferase_dom_sf"/>
</dbReference>
<name>A0A6B3QP75_STRTE</name>
<dbReference type="Pfam" id="PF02801">
    <property type="entry name" value="Ketoacyl-synt_C"/>
    <property type="match status" value="1"/>
</dbReference>
<dbReference type="InterPro" id="IPR020807">
    <property type="entry name" value="PKS_DH"/>
</dbReference>
<dbReference type="GO" id="GO:0004312">
    <property type="term" value="F:fatty acid synthase activity"/>
    <property type="evidence" value="ECO:0007669"/>
    <property type="project" value="TreeGrafter"/>
</dbReference>
<dbReference type="SUPFAM" id="SSF53901">
    <property type="entry name" value="Thiolase-like"/>
    <property type="match status" value="1"/>
</dbReference>
<dbReference type="PROSITE" id="PS00606">
    <property type="entry name" value="KS3_1"/>
    <property type="match status" value="1"/>
</dbReference>
<dbReference type="Pfam" id="PF14765">
    <property type="entry name" value="PS-DH"/>
    <property type="match status" value="1"/>
</dbReference>
<evidence type="ECO:0000259" key="10">
    <source>
        <dbReference type="PROSITE" id="PS52004"/>
    </source>
</evidence>
<dbReference type="InterPro" id="IPR014043">
    <property type="entry name" value="Acyl_transferase_dom"/>
</dbReference>
<feature type="domain" description="PKS/mFAS DH" evidence="11">
    <location>
        <begin position="895"/>
        <end position="1180"/>
    </location>
</feature>
<dbReference type="InterPro" id="IPR020841">
    <property type="entry name" value="PKS_Beta-ketoAc_synthase_dom"/>
</dbReference>
<sequence>MQMAEPAGNSRQNAVAVIGAGLRFPGGNDTLDGFADFLRAGGSGIGPLPRDRWDVDAFASDGDGAPGAVRTAGGGFLDRIDEFDPQFFSISPKQAQYIDPQQRLLLETAWEALENAGVDPAGVRDGGVYIGATPFDQAMELDSVPYDKLDAALATGMGAYPLSGRLSYFLRWHGPSLTTDTACASSLTALHMAVAGLRDGECGIALCGGVNALHHPKIFAILSQGGMLAPDGHCKTFDDAADGYARAEGCGVLVLKRLADAERDGDQVLAVVRSTAIGHNGESAGLTAPNGTSQEAVMRRALARAGLEPGDIQYVEAHGTGTSLGDPIEMGSINGVFGAAHRDREALTVGSVKSNLGHMEPVAGIGGILKVVLQMRDGLYYPHLYSTPSGRIPWETYPVRVPTSCTPWQAPVRRAMVNSFGVAGAIGVAVLEQAPARPGTGTPALGPHVFTLSARNGAALTGQIERHLSFLAEHPQTDVADLCLTRNVGRAHFNHRVAGVARSTADVVDLLGRHAQKLADGEHAPGSLRKVALLFTGSGSQYTGMGATLYRRYPVFRRHLDACDRLFAGHLHRSISEIMFGTAPDAEERLAETLYTHAALFALEYAVARLWQSWGVRPNVLLGHSVGEVTAATVAGLFTLADGIAFLVARARLIESVSVPGAMVAVAAPVSEVRPLLAALPDVDICAVNSPQQCVVSGGAASVQQITGTLRGQGVRVTEMRVSSAFHSPLMDEILDPLREALADVTFREPSLTLVSCLTGKVATPGELSTAEYWVRHVRERVDFEAGIRTVAGRGNHVFVEVGPSSALGTLAKRCLPDGRHRWLTSLRPRDEEGRSIHEALAGAYTAGLQVAWSAVHEAGGGRRIALPAYAFDRKRYWLPDQIGRHGLGAASSVHPLLGTETHRDDEGADVHEFVTRISAHNPPYLADHTLRGRPFMPAGAYVEAVLALMDAVYGTTGRPVQDIRFHEALFLGSQPVEVRTRCTERADGFTDVEIVSRAVGENGSAERRHATAVLAPAGEAVPSGTGRGLQTRAAASGRPQGRLDAKEVHAAYGAAGLEYGPQFSRVGQVLRYGADFALSELNGADIREAEHLPPPLFDAATQGIASLVDRDRSYMSVGISSVRVFKKPRAARLRAALRIVPADDGETAFLADALLMEGDRPVLEILGMAFRELAAVPAPAPAPGKRPADRSEAPPAQRSGSPEALLREAVAQLLRLDSAHDIGADTSFLDLGMDSLAAAELRSVLESELHTSLPPQVVFDHPSIEQLVEFLEKQDVKERV</sequence>
<dbReference type="PANTHER" id="PTHR43775:SF37">
    <property type="entry name" value="SI:DKEY-61P9.11"/>
    <property type="match status" value="1"/>
</dbReference>
<dbReference type="Pfam" id="PF22621">
    <property type="entry name" value="CurL-like_PKS_C"/>
    <property type="match status" value="1"/>
</dbReference>
<keyword evidence="5" id="KW-0045">Antibiotic biosynthesis</keyword>
<feature type="domain" description="Ketosynthase family 3 (KS3)" evidence="10">
    <location>
        <begin position="12"/>
        <end position="433"/>
    </location>
</feature>
<dbReference type="Gene3D" id="1.10.1200.10">
    <property type="entry name" value="ACP-like"/>
    <property type="match status" value="1"/>
</dbReference>
<dbReference type="SMART" id="SM00826">
    <property type="entry name" value="PKS_DH"/>
    <property type="match status" value="1"/>
</dbReference>
<dbReference type="Gene3D" id="3.30.70.3290">
    <property type="match status" value="1"/>
</dbReference>
<dbReference type="InterPro" id="IPR018201">
    <property type="entry name" value="Ketoacyl_synth_AS"/>
</dbReference>
<dbReference type="GO" id="GO:0004315">
    <property type="term" value="F:3-oxoacyl-[acyl-carrier-protein] synthase activity"/>
    <property type="evidence" value="ECO:0007669"/>
    <property type="project" value="InterPro"/>
</dbReference>
<dbReference type="InterPro" id="IPR036736">
    <property type="entry name" value="ACP-like_sf"/>
</dbReference>
<dbReference type="PANTHER" id="PTHR43775">
    <property type="entry name" value="FATTY ACID SYNTHASE"/>
    <property type="match status" value="1"/>
</dbReference>
<dbReference type="InterPro" id="IPR016039">
    <property type="entry name" value="Thiolase-like"/>
</dbReference>
<feature type="active site" description="Proton donor; for dehydratase activity" evidence="7">
    <location>
        <position position="1099"/>
    </location>
</feature>
<evidence type="ECO:0000256" key="8">
    <source>
        <dbReference type="SAM" id="MobiDB-lite"/>
    </source>
</evidence>
<dbReference type="InterPro" id="IPR049552">
    <property type="entry name" value="PKS_DH_N"/>
</dbReference>
<keyword evidence="6 12" id="KW-0012">Acyltransferase</keyword>
<dbReference type="InterPro" id="IPR016035">
    <property type="entry name" value="Acyl_Trfase/lysoPLipase"/>
</dbReference>
<feature type="region of interest" description="Disordered" evidence="8">
    <location>
        <begin position="1179"/>
        <end position="1203"/>
    </location>
</feature>
<keyword evidence="2" id="KW-0596">Phosphopantetheine</keyword>
<evidence type="ECO:0000256" key="7">
    <source>
        <dbReference type="PROSITE-ProRule" id="PRU01363"/>
    </source>
</evidence>
<dbReference type="Pfam" id="PF00698">
    <property type="entry name" value="Acyl_transf_1"/>
    <property type="match status" value="1"/>
</dbReference>
<dbReference type="Pfam" id="PF21089">
    <property type="entry name" value="PKS_DH_N"/>
    <property type="match status" value="1"/>
</dbReference>
<dbReference type="GO" id="GO:0006633">
    <property type="term" value="P:fatty acid biosynthetic process"/>
    <property type="evidence" value="ECO:0007669"/>
    <property type="project" value="InterPro"/>
</dbReference>
<dbReference type="EMBL" id="JAAIFS010000005">
    <property type="protein sequence ID" value="NEV89906.1"/>
    <property type="molecule type" value="Genomic_DNA"/>
</dbReference>
<dbReference type="GO" id="GO:0017000">
    <property type="term" value="P:antibiotic biosynthetic process"/>
    <property type="evidence" value="ECO:0007669"/>
    <property type="project" value="UniProtKB-KW"/>
</dbReference>
<dbReference type="GO" id="GO:0031177">
    <property type="term" value="F:phosphopantetheine binding"/>
    <property type="evidence" value="ECO:0007669"/>
    <property type="project" value="InterPro"/>
</dbReference>
<dbReference type="InterPro" id="IPR009081">
    <property type="entry name" value="PP-bd_ACP"/>
</dbReference>
<dbReference type="SMART" id="SM01294">
    <property type="entry name" value="PKS_PP_betabranch"/>
    <property type="match status" value="1"/>
</dbReference>
<proteinExistence type="predicted"/>
<dbReference type="InterPro" id="IPR050091">
    <property type="entry name" value="PKS_NRPS_Biosynth_Enz"/>
</dbReference>
<comment type="pathway">
    <text evidence="1">Antibiotic biosynthesis.</text>
</comment>
<evidence type="ECO:0000256" key="4">
    <source>
        <dbReference type="ARBA" id="ARBA00022679"/>
    </source>
</evidence>
<dbReference type="InterPro" id="IPR014031">
    <property type="entry name" value="Ketoacyl_synth_C"/>
</dbReference>
<dbReference type="PROSITE" id="PS52004">
    <property type="entry name" value="KS3_2"/>
    <property type="match status" value="1"/>
</dbReference>
<keyword evidence="4 12" id="KW-0808">Transferase</keyword>
<evidence type="ECO:0000313" key="12">
    <source>
        <dbReference type="EMBL" id="NEV89906.1"/>
    </source>
</evidence>
<dbReference type="SMART" id="SM00823">
    <property type="entry name" value="PKS_PP"/>
    <property type="match status" value="1"/>
</dbReference>
<dbReference type="InterPro" id="IPR014030">
    <property type="entry name" value="Ketoacyl_synth_N"/>
</dbReference>
<keyword evidence="3" id="KW-0597">Phosphoprotein</keyword>
<dbReference type="PROSITE" id="PS52019">
    <property type="entry name" value="PKS_MFAS_DH"/>
    <property type="match status" value="1"/>
</dbReference>
<dbReference type="InterPro" id="IPR016036">
    <property type="entry name" value="Malonyl_transacylase_ACP-bd"/>
</dbReference>